<keyword evidence="2" id="KW-1185">Reference proteome</keyword>
<dbReference type="EMBL" id="CM007906">
    <property type="protein sequence ID" value="OTF86187.1"/>
    <property type="molecule type" value="Genomic_DNA"/>
</dbReference>
<proteinExistence type="predicted"/>
<name>A0A251RPH0_HELAN</name>
<organism evidence="1 2">
    <name type="scientific">Helianthus annuus</name>
    <name type="common">Common sunflower</name>
    <dbReference type="NCBI Taxonomy" id="4232"/>
    <lineage>
        <taxon>Eukaryota</taxon>
        <taxon>Viridiplantae</taxon>
        <taxon>Streptophyta</taxon>
        <taxon>Embryophyta</taxon>
        <taxon>Tracheophyta</taxon>
        <taxon>Spermatophyta</taxon>
        <taxon>Magnoliopsida</taxon>
        <taxon>eudicotyledons</taxon>
        <taxon>Gunneridae</taxon>
        <taxon>Pentapetalae</taxon>
        <taxon>asterids</taxon>
        <taxon>campanulids</taxon>
        <taxon>Asterales</taxon>
        <taxon>Asteraceae</taxon>
        <taxon>Asteroideae</taxon>
        <taxon>Heliantheae alliance</taxon>
        <taxon>Heliantheae</taxon>
        <taxon>Helianthus</taxon>
    </lineage>
</organism>
<sequence length="50" mass="5817">MEHHLMTALLMSFTNKQKLKNPHIWVLTGEEQANPCLQNSSNILEISRRI</sequence>
<evidence type="ECO:0000313" key="2">
    <source>
        <dbReference type="Proteomes" id="UP000215914"/>
    </source>
</evidence>
<gene>
    <name evidence="1" type="ORF">HannXRQ_Chr17g0548041</name>
</gene>
<accession>A0A251RPH0</accession>
<protein>
    <submittedName>
        <fullName evidence="1">Uncharacterized protein</fullName>
    </submittedName>
</protein>
<dbReference type="InParanoid" id="A0A251RPH0"/>
<dbReference type="AlphaFoldDB" id="A0A251RPH0"/>
<reference evidence="2" key="1">
    <citation type="journal article" date="2017" name="Nature">
        <title>The sunflower genome provides insights into oil metabolism, flowering and Asterid evolution.</title>
        <authorList>
            <person name="Badouin H."/>
            <person name="Gouzy J."/>
            <person name="Grassa C.J."/>
            <person name="Murat F."/>
            <person name="Staton S.E."/>
            <person name="Cottret L."/>
            <person name="Lelandais-Briere C."/>
            <person name="Owens G.L."/>
            <person name="Carrere S."/>
            <person name="Mayjonade B."/>
            <person name="Legrand L."/>
            <person name="Gill N."/>
            <person name="Kane N.C."/>
            <person name="Bowers J.E."/>
            <person name="Hubner S."/>
            <person name="Bellec A."/>
            <person name="Berard A."/>
            <person name="Berges H."/>
            <person name="Blanchet N."/>
            <person name="Boniface M.C."/>
            <person name="Brunel D."/>
            <person name="Catrice O."/>
            <person name="Chaidir N."/>
            <person name="Claudel C."/>
            <person name="Donnadieu C."/>
            <person name="Faraut T."/>
            <person name="Fievet G."/>
            <person name="Helmstetter N."/>
            <person name="King M."/>
            <person name="Knapp S.J."/>
            <person name="Lai Z."/>
            <person name="Le Paslier M.C."/>
            <person name="Lippi Y."/>
            <person name="Lorenzon L."/>
            <person name="Mandel J.R."/>
            <person name="Marage G."/>
            <person name="Marchand G."/>
            <person name="Marquand E."/>
            <person name="Bret-Mestries E."/>
            <person name="Morien E."/>
            <person name="Nambeesan S."/>
            <person name="Nguyen T."/>
            <person name="Pegot-Espagnet P."/>
            <person name="Pouilly N."/>
            <person name="Raftis F."/>
            <person name="Sallet E."/>
            <person name="Schiex T."/>
            <person name="Thomas J."/>
            <person name="Vandecasteele C."/>
            <person name="Vares D."/>
            <person name="Vear F."/>
            <person name="Vautrin S."/>
            <person name="Crespi M."/>
            <person name="Mangin B."/>
            <person name="Burke J.M."/>
            <person name="Salse J."/>
            <person name="Munos S."/>
            <person name="Vincourt P."/>
            <person name="Rieseberg L.H."/>
            <person name="Langlade N.B."/>
        </authorList>
    </citation>
    <scope>NUCLEOTIDE SEQUENCE [LARGE SCALE GENOMIC DNA]</scope>
    <source>
        <strain evidence="2">cv. SF193</strain>
    </source>
</reference>
<evidence type="ECO:0000313" key="1">
    <source>
        <dbReference type="EMBL" id="OTF86187.1"/>
    </source>
</evidence>
<dbReference type="Proteomes" id="UP000215914">
    <property type="component" value="Chromosome 17"/>
</dbReference>